<organism evidence="1 2">
    <name type="scientific">Isoptericola dokdonensis DS-3</name>
    <dbReference type="NCBI Taxonomy" id="1300344"/>
    <lineage>
        <taxon>Bacteria</taxon>
        <taxon>Bacillati</taxon>
        <taxon>Actinomycetota</taxon>
        <taxon>Actinomycetes</taxon>
        <taxon>Micrococcales</taxon>
        <taxon>Promicromonosporaceae</taxon>
        <taxon>Isoptericola</taxon>
    </lineage>
</organism>
<dbReference type="KEGG" id="ido:I598_2557"/>
<evidence type="ECO:0000313" key="2">
    <source>
        <dbReference type="Proteomes" id="UP000076794"/>
    </source>
</evidence>
<accession>A0A161IE83</accession>
<dbReference type="Proteomes" id="UP000076794">
    <property type="component" value="Chromosome"/>
</dbReference>
<dbReference type="STRING" id="1300344.I598_2557"/>
<keyword evidence="2" id="KW-1185">Reference proteome</keyword>
<dbReference type="RefSeq" id="WP_157557229.1">
    <property type="nucleotide sequence ID" value="NZ_CP014209.1"/>
</dbReference>
<protein>
    <submittedName>
        <fullName evidence="1">Uncharacterized protein</fullName>
    </submittedName>
</protein>
<gene>
    <name evidence="1" type="ORF">I598_2557</name>
</gene>
<dbReference type="AlphaFoldDB" id="A0A161IE83"/>
<sequence>MSDGLRVDGDGVAGVTAGLRALAAAWSPSRGATDIAGVGSGVADTADEAAARWSTELTTAGDGLQDLADVVDAAVAEVAATDAGLARAAQGGRRQEAV</sequence>
<reference evidence="1 2" key="1">
    <citation type="submission" date="2016-01" db="EMBL/GenBank/DDBJ databases">
        <title>Complete genome sequence of a soil Actinobacterium, Isoptericola dokdonensis DS-3.</title>
        <authorList>
            <person name="Kwon S.-K."/>
            <person name="Kim J.F."/>
        </authorList>
    </citation>
    <scope>NUCLEOTIDE SEQUENCE [LARGE SCALE GENOMIC DNA]</scope>
    <source>
        <strain evidence="1 2">DS-3</strain>
    </source>
</reference>
<dbReference type="PATRIC" id="fig|1300344.3.peg.2568"/>
<name>A0A161IE83_9MICO</name>
<proteinExistence type="predicted"/>
<evidence type="ECO:0000313" key="1">
    <source>
        <dbReference type="EMBL" id="ANC32091.1"/>
    </source>
</evidence>
<dbReference type="EMBL" id="CP014209">
    <property type="protein sequence ID" value="ANC32091.1"/>
    <property type="molecule type" value="Genomic_DNA"/>
</dbReference>